<dbReference type="AlphaFoldDB" id="A0A2X4WYJ0"/>
<organism evidence="9 10">
    <name type="scientific">Lederbergia lenta</name>
    <name type="common">Bacillus lentus</name>
    <dbReference type="NCBI Taxonomy" id="1467"/>
    <lineage>
        <taxon>Bacteria</taxon>
        <taxon>Bacillati</taxon>
        <taxon>Bacillota</taxon>
        <taxon>Bacilli</taxon>
        <taxon>Bacillales</taxon>
        <taxon>Bacillaceae</taxon>
        <taxon>Lederbergia</taxon>
    </lineage>
</organism>
<comment type="subcellular location">
    <subcellularLocation>
        <location evidence="1 7">Cell membrane</location>
        <topology evidence="1 7">Multi-pass membrane protein</topology>
    </subcellularLocation>
</comment>
<keyword evidence="5 7" id="KW-1133">Transmembrane helix</keyword>
<feature type="transmembrane region" description="Helical" evidence="7">
    <location>
        <begin position="12"/>
        <end position="32"/>
    </location>
</feature>
<evidence type="ECO:0000256" key="3">
    <source>
        <dbReference type="ARBA" id="ARBA00022475"/>
    </source>
</evidence>
<keyword evidence="3" id="KW-1003">Cell membrane</keyword>
<dbReference type="Pfam" id="PF00528">
    <property type="entry name" value="BPD_transp_1"/>
    <property type="match status" value="1"/>
</dbReference>
<dbReference type="PROSITE" id="PS50928">
    <property type="entry name" value="ABC_TM1"/>
    <property type="match status" value="1"/>
</dbReference>
<keyword evidence="4 7" id="KW-0812">Transmembrane</keyword>
<evidence type="ECO:0000259" key="8">
    <source>
        <dbReference type="PROSITE" id="PS50928"/>
    </source>
</evidence>
<dbReference type="GO" id="GO:0005886">
    <property type="term" value="C:plasma membrane"/>
    <property type="evidence" value="ECO:0007669"/>
    <property type="project" value="UniProtKB-SubCell"/>
</dbReference>
<feature type="domain" description="ABC transmembrane type-1" evidence="8">
    <location>
        <begin position="73"/>
        <end position="263"/>
    </location>
</feature>
<evidence type="ECO:0000256" key="4">
    <source>
        <dbReference type="ARBA" id="ARBA00022692"/>
    </source>
</evidence>
<dbReference type="EMBL" id="LS483476">
    <property type="protein sequence ID" value="SQI62770.1"/>
    <property type="molecule type" value="Genomic_DNA"/>
</dbReference>
<proteinExistence type="inferred from homology"/>
<keyword evidence="6 7" id="KW-0472">Membrane</keyword>
<keyword evidence="2 7" id="KW-0813">Transport</keyword>
<dbReference type="Proteomes" id="UP000249134">
    <property type="component" value="Chromosome 1"/>
</dbReference>
<feature type="transmembrane region" description="Helical" evidence="7">
    <location>
        <begin position="245"/>
        <end position="268"/>
    </location>
</feature>
<comment type="similarity">
    <text evidence="7">Belongs to the binding-protein-dependent transport system permease family.</text>
</comment>
<feature type="transmembrane region" description="Helical" evidence="7">
    <location>
        <begin position="108"/>
        <end position="132"/>
    </location>
</feature>
<dbReference type="GO" id="GO:0055085">
    <property type="term" value="P:transmembrane transport"/>
    <property type="evidence" value="ECO:0007669"/>
    <property type="project" value="InterPro"/>
</dbReference>
<dbReference type="STRING" id="1348624.GCA_001591545_03161"/>
<dbReference type="CDD" id="cd06261">
    <property type="entry name" value="TM_PBP2"/>
    <property type="match status" value="1"/>
</dbReference>
<dbReference type="Gene3D" id="1.10.3720.10">
    <property type="entry name" value="MetI-like"/>
    <property type="match status" value="1"/>
</dbReference>
<name>A0A2X4WYJ0_LEDLE</name>
<reference evidence="9 10" key="1">
    <citation type="submission" date="2018-06" db="EMBL/GenBank/DDBJ databases">
        <authorList>
            <consortium name="Pathogen Informatics"/>
            <person name="Doyle S."/>
        </authorList>
    </citation>
    <scope>NUCLEOTIDE SEQUENCE [LARGE SCALE GENOMIC DNA]</scope>
    <source>
        <strain evidence="9 10">NCTC4824</strain>
    </source>
</reference>
<dbReference type="RefSeq" id="WP_066144351.1">
    <property type="nucleotide sequence ID" value="NZ_CBCSGM010000004.1"/>
</dbReference>
<evidence type="ECO:0000256" key="5">
    <source>
        <dbReference type="ARBA" id="ARBA00022989"/>
    </source>
</evidence>
<evidence type="ECO:0000313" key="10">
    <source>
        <dbReference type="Proteomes" id="UP000249134"/>
    </source>
</evidence>
<feature type="transmembrane region" description="Helical" evidence="7">
    <location>
        <begin position="72"/>
        <end position="96"/>
    </location>
</feature>
<evidence type="ECO:0000313" key="9">
    <source>
        <dbReference type="EMBL" id="SQI62770.1"/>
    </source>
</evidence>
<gene>
    <name evidence="9" type="primary">ycjP_34</name>
    <name evidence="9" type="ORF">NCTC4824_03771</name>
</gene>
<evidence type="ECO:0000256" key="6">
    <source>
        <dbReference type="ARBA" id="ARBA00023136"/>
    </source>
</evidence>
<dbReference type="InterPro" id="IPR000515">
    <property type="entry name" value="MetI-like"/>
</dbReference>
<dbReference type="PANTHER" id="PTHR43744">
    <property type="entry name" value="ABC TRANSPORTER PERMEASE PROTEIN MG189-RELATED-RELATED"/>
    <property type="match status" value="1"/>
</dbReference>
<sequence>MMHRTKRKNFIVVTLASLIAILFLLPLVWMVFTSFKTLSESMSSAAILPKTWTLENYIDIFSSTSDAPIIRWIFNTALITAIGTILVVAIDILAAYALARLRVPGKKVIMGMIVAALTIPGIVTLFPAFYLFKSMNLLDTFFPLILPYTASTMGVFLVYNFLLSFPRDLEEAAYIDGATQWQILRHVIFPSIKPVATTLGIITFMAIYNDYLWPSLVVNTNEMKTISLGIATLIQGANFVNPAKMMASTVIATIPAIIVFLFANKYFVQSITNSGIK</sequence>
<accession>A0A2X4WYJ0</accession>
<keyword evidence="10" id="KW-1185">Reference proteome</keyword>
<feature type="transmembrane region" description="Helical" evidence="7">
    <location>
        <begin position="187"/>
        <end position="208"/>
    </location>
</feature>
<dbReference type="PANTHER" id="PTHR43744:SF12">
    <property type="entry name" value="ABC TRANSPORTER PERMEASE PROTEIN MG189-RELATED"/>
    <property type="match status" value="1"/>
</dbReference>
<protein>
    <submittedName>
        <fullName evidence="9">Binding-protein-dependent transporters inner membrane component</fullName>
    </submittedName>
</protein>
<dbReference type="SUPFAM" id="SSF161098">
    <property type="entry name" value="MetI-like"/>
    <property type="match status" value="1"/>
</dbReference>
<evidence type="ECO:0000256" key="2">
    <source>
        <dbReference type="ARBA" id="ARBA00022448"/>
    </source>
</evidence>
<evidence type="ECO:0000256" key="1">
    <source>
        <dbReference type="ARBA" id="ARBA00004651"/>
    </source>
</evidence>
<feature type="transmembrane region" description="Helical" evidence="7">
    <location>
        <begin position="144"/>
        <end position="166"/>
    </location>
</feature>
<dbReference type="KEGG" id="blen:NCTC4824_03771"/>
<evidence type="ECO:0000256" key="7">
    <source>
        <dbReference type="RuleBase" id="RU363032"/>
    </source>
</evidence>
<dbReference type="InterPro" id="IPR035906">
    <property type="entry name" value="MetI-like_sf"/>
</dbReference>